<name>A0ABT4YWY7_9VIBR</name>
<dbReference type="Pfam" id="PF08448">
    <property type="entry name" value="PAS_4"/>
    <property type="match status" value="1"/>
</dbReference>
<keyword evidence="3" id="KW-0175">Coiled coil</keyword>
<dbReference type="CDD" id="cd01949">
    <property type="entry name" value="GGDEF"/>
    <property type="match status" value="1"/>
</dbReference>
<protein>
    <recommendedName>
        <fullName evidence="1">diguanylate cyclase</fullName>
        <ecNumber evidence="1">2.7.7.65</ecNumber>
    </recommendedName>
</protein>
<dbReference type="PROSITE" id="PS50887">
    <property type="entry name" value="GGDEF"/>
    <property type="match status" value="1"/>
</dbReference>
<dbReference type="CDD" id="cd00130">
    <property type="entry name" value="PAS"/>
    <property type="match status" value="1"/>
</dbReference>
<dbReference type="Gene3D" id="3.30.70.270">
    <property type="match status" value="1"/>
</dbReference>
<evidence type="ECO:0000313" key="7">
    <source>
        <dbReference type="Proteomes" id="UP001210678"/>
    </source>
</evidence>
<feature type="coiled-coil region" evidence="3">
    <location>
        <begin position="243"/>
        <end position="270"/>
    </location>
</feature>
<dbReference type="InterPro" id="IPR043128">
    <property type="entry name" value="Rev_trsase/Diguanyl_cyclase"/>
</dbReference>
<dbReference type="PANTHER" id="PTHR45138:SF9">
    <property type="entry name" value="DIGUANYLATE CYCLASE DGCM-RELATED"/>
    <property type="match status" value="1"/>
</dbReference>
<evidence type="ECO:0000256" key="3">
    <source>
        <dbReference type="SAM" id="Coils"/>
    </source>
</evidence>
<gene>
    <name evidence="6" type="ORF">PGX00_21465</name>
</gene>
<accession>A0ABT4YWY7</accession>
<comment type="catalytic activity">
    <reaction evidence="2">
        <text>2 GTP = 3',3'-c-di-GMP + 2 diphosphate</text>
        <dbReference type="Rhea" id="RHEA:24898"/>
        <dbReference type="ChEBI" id="CHEBI:33019"/>
        <dbReference type="ChEBI" id="CHEBI:37565"/>
        <dbReference type="ChEBI" id="CHEBI:58805"/>
        <dbReference type="EC" id="2.7.7.65"/>
    </reaction>
</comment>
<dbReference type="InterPro" id="IPR000160">
    <property type="entry name" value="GGDEF_dom"/>
</dbReference>
<dbReference type="InterPro" id="IPR000014">
    <property type="entry name" value="PAS"/>
</dbReference>
<dbReference type="InterPro" id="IPR000700">
    <property type="entry name" value="PAS-assoc_C"/>
</dbReference>
<feature type="domain" description="PAC" evidence="4">
    <location>
        <begin position="203"/>
        <end position="259"/>
    </location>
</feature>
<dbReference type="Proteomes" id="UP001210678">
    <property type="component" value="Unassembled WGS sequence"/>
</dbReference>
<dbReference type="InterPro" id="IPR029787">
    <property type="entry name" value="Nucleotide_cyclase"/>
</dbReference>
<dbReference type="PROSITE" id="PS50113">
    <property type="entry name" value="PAC"/>
    <property type="match status" value="1"/>
</dbReference>
<dbReference type="Gene3D" id="3.30.450.20">
    <property type="entry name" value="PAS domain"/>
    <property type="match status" value="1"/>
</dbReference>
<evidence type="ECO:0000256" key="1">
    <source>
        <dbReference type="ARBA" id="ARBA00012528"/>
    </source>
</evidence>
<dbReference type="Pfam" id="PF00990">
    <property type="entry name" value="GGDEF"/>
    <property type="match status" value="1"/>
</dbReference>
<feature type="domain" description="GGDEF" evidence="5">
    <location>
        <begin position="298"/>
        <end position="434"/>
    </location>
</feature>
<evidence type="ECO:0000259" key="4">
    <source>
        <dbReference type="PROSITE" id="PS50113"/>
    </source>
</evidence>
<proteinExistence type="predicted"/>
<sequence>MDVFNAVFGFTVLVSILLVTYHAGASKAIMASSSPFFMVTDEGQIIFINPLLKDDALLGISSKDISTLPPQFILFIQKQTGLNSFVYAHEFNHLKHSYTFIGKRMWFKGQRCWQVSVNLNLVDESNRNRSLGNKALLHNIIQNIPDAIGMMDENLVYEACNPAFVKALGIELPEDLLGRTLDQVAPKNIAEKFAYSDRNVLETGREFHIIDEVTDEKGDKQWMEARKFAYTDQITNRKGLFIIARDITESELAKEKLKQAKNEFRRLSLIDGLTGVGNRRYFDENLEGLWQLHIEKQQPLTIMFCDIDEFKKLNDIYGHSEGDKALVLVASALERSVSDTEDRVFRIGGEEFAFILSDTDNDKADLVARRIHKQIEALQFRHDGSLIKSTLTISIGVVTIIPQIKHSVVDILEEVDKALYQAKSNGKDQTVYAA</sequence>
<dbReference type="SMART" id="SM00091">
    <property type="entry name" value="PAS"/>
    <property type="match status" value="1"/>
</dbReference>
<dbReference type="SUPFAM" id="SSF55785">
    <property type="entry name" value="PYP-like sensor domain (PAS domain)"/>
    <property type="match status" value="1"/>
</dbReference>
<dbReference type="SUPFAM" id="SSF55073">
    <property type="entry name" value="Nucleotide cyclase"/>
    <property type="match status" value="1"/>
</dbReference>
<dbReference type="NCBIfam" id="TIGR00254">
    <property type="entry name" value="GGDEF"/>
    <property type="match status" value="1"/>
</dbReference>
<dbReference type="InterPro" id="IPR050469">
    <property type="entry name" value="Diguanylate_Cyclase"/>
</dbReference>
<dbReference type="EC" id="2.7.7.65" evidence="1"/>
<evidence type="ECO:0000256" key="2">
    <source>
        <dbReference type="ARBA" id="ARBA00034247"/>
    </source>
</evidence>
<dbReference type="NCBIfam" id="TIGR00229">
    <property type="entry name" value="sensory_box"/>
    <property type="match status" value="1"/>
</dbReference>
<dbReference type="PANTHER" id="PTHR45138">
    <property type="entry name" value="REGULATORY COMPONENTS OF SENSORY TRANSDUCTION SYSTEM"/>
    <property type="match status" value="1"/>
</dbReference>
<dbReference type="RefSeq" id="WP_272140411.1">
    <property type="nucleotide sequence ID" value="NZ_JAQLOI010000003.1"/>
</dbReference>
<dbReference type="InterPro" id="IPR035965">
    <property type="entry name" value="PAS-like_dom_sf"/>
</dbReference>
<keyword evidence="7" id="KW-1185">Reference proteome</keyword>
<reference evidence="6 7" key="1">
    <citation type="submission" date="2023-01" db="EMBL/GenBank/DDBJ databases">
        <title>Vibrio sp. KJ40-1 sp.nov, isolated from marine algae.</title>
        <authorList>
            <person name="Butt M."/>
            <person name="Kim J.M.J."/>
            <person name="Jeon C.O.C."/>
        </authorList>
    </citation>
    <scope>NUCLEOTIDE SEQUENCE [LARGE SCALE GENOMIC DNA]</scope>
    <source>
        <strain evidence="6 7">KJ40-1</strain>
    </source>
</reference>
<evidence type="ECO:0000313" key="6">
    <source>
        <dbReference type="EMBL" id="MDB1126094.1"/>
    </source>
</evidence>
<dbReference type="EMBL" id="JAQLOI010000003">
    <property type="protein sequence ID" value="MDB1126094.1"/>
    <property type="molecule type" value="Genomic_DNA"/>
</dbReference>
<evidence type="ECO:0000259" key="5">
    <source>
        <dbReference type="PROSITE" id="PS50887"/>
    </source>
</evidence>
<dbReference type="SMART" id="SM00267">
    <property type="entry name" value="GGDEF"/>
    <property type="match status" value="1"/>
</dbReference>
<comment type="caution">
    <text evidence="6">The sequence shown here is derived from an EMBL/GenBank/DDBJ whole genome shotgun (WGS) entry which is preliminary data.</text>
</comment>
<organism evidence="6 7">
    <name type="scientific">Vibrio algarum</name>
    <dbReference type="NCBI Taxonomy" id="3020714"/>
    <lineage>
        <taxon>Bacteria</taxon>
        <taxon>Pseudomonadati</taxon>
        <taxon>Pseudomonadota</taxon>
        <taxon>Gammaproteobacteria</taxon>
        <taxon>Vibrionales</taxon>
        <taxon>Vibrionaceae</taxon>
        <taxon>Vibrio</taxon>
    </lineage>
</organism>
<dbReference type="InterPro" id="IPR013656">
    <property type="entry name" value="PAS_4"/>
</dbReference>